<dbReference type="SUPFAM" id="SSF55931">
    <property type="entry name" value="Glutamine synthetase/guanido kinase"/>
    <property type="match status" value="1"/>
</dbReference>
<evidence type="ECO:0000313" key="11">
    <source>
        <dbReference type="EMBL" id="KRL64831.1"/>
    </source>
</evidence>
<evidence type="ECO:0000256" key="5">
    <source>
        <dbReference type="ARBA" id="ARBA00022741"/>
    </source>
</evidence>
<dbReference type="InterPro" id="IPR007370">
    <property type="entry name" value="Glu_cys_ligase"/>
</dbReference>
<reference evidence="11 12" key="1">
    <citation type="journal article" date="2015" name="Genome Announc.">
        <title>Expanding the biotechnology potential of lactobacilli through comparative genomics of 213 strains and associated genera.</title>
        <authorList>
            <person name="Sun Z."/>
            <person name="Harris H.M."/>
            <person name="McCann A."/>
            <person name="Guo C."/>
            <person name="Argimon S."/>
            <person name="Zhang W."/>
            <person name="Yang X."/>
            <person name="Jeffery I.B."/>
            <person name="Cooney J.C."/>
            <person name="Kagawa T.F."/>
            <person name="Liu W."/>
            <person name="Song Y."/>
            <person name="Salvetti E."/>
            <person name="Wrobel A."/>
            <person name="Rasinkangas P."/>
            <person name="Parkhill J."/>
            <person name="Rea M.C."/>
            <person name="O'Sullivan O."/>
            <person name="Ritari J."/>
            <person name="Douillard F.P."/>
            <person name="Paul Ross R."/>
            <person name="Yang R."/>
            <person name="Briner A.E."/>
            <person name="Felis G.E."/>
            <person name="de Vos W.M."/>
            <person name="Barrangou R."/>
            <person name="Klaenhammer T.R."/>
            <person name="Caufield P.W."/>
            <person name="Cui Y."/>
            <person name="Zhang H."/>
            <person name="O'Toole P.W."/>
        </authorList>
    </citation>
    <scope>NUCLEOTIDE SEQUENCE [LARGE SCALE GENOMIC DNA]</scope>
    <source>
        <strain evidence="11 12">DSM 14421</strain>
    </source>
</reference>
<gene>
    <name evidence="11" type="ORF">FC85_GL000615</name>
</gene>
<comment type="caution">
    <text evidence="11">The sequence shown here is derived from an EMBL/GenBank/DDBJ whole genome shotgun (WGS) entry which is preliminary data.</text>
</comment>
<evidence type="ECO:0000256" key="6">
    <source>
        <dbReference type="ARBA" id="ARBA00022840"/>
    </source>
</evidence>
<dbReference type="PANTHER" id="PTHR38761:SF1">
    <property type="entry name" value="GLUTAMATE--CYSTEINE LIGASE"/>
    <property type="match status" value="1"/>
</dbReference>
<evidence type="ECO:0000256" key="9">
    <source>
        <dbReference type="RuleBase" id="RU004391"/>
    </source>
</evidence>
<dbReference type="GO" id="GO:0046872">
    <property type="term" value="F:metal ion binding"/>
    <property type="evidence" value="ECO:0007669"/>
    <property type="project" value="TreeGrafter"/>
</dbReference>
<dbReference type="GO" id="GO:0005829">
    <property type="term" value="C:cytosol"/>
    <property type="evidence" value="ECO:0007669"/>
    <property type="project" value="TreeGrafter"/>
</dbReference>
<dbReference type="EC" id="6.3.2.2" evidence="2 9"/>
<feature type="domain" description="Glutamate--cysteine ligase" evidence="10">
    <location>
        <begin position="17"/>
        <end position="322"/>
    </location>
</feature>
<dbReference type="Proteomes" id="UP000052013">
    <property type="component" value="Unassembled WGS sequence"/>
</dbReference>
<keyword evidence="3 8" id="KW-0436">Ligase</keyword>
<evidence type="ECO:0000256" key="3">
    <source>
        <dbReference type="ARBA" id="ARBA00022598"/>
    </source>
</evidence>
<dbReference type="RefSeq" id="WP_057865082.1">
    <property type="nucleotide sequence ID" value="NZ_AZEY01000079.1"/>
</dbReference>
<organism evidence="11 12">
    <name type="scientific">Lentilactobacillus diolivorans DSM 14421</name>
    <dbReference type="NCBI Taxonomy" id="1423739"/>
    <lineage>
        <taxon>Bacteria</taxon>
        <taxon>Bacillati</taxon>
        <taxon>Bacillota</taxon>
        <taxon>Bacilli</taxon>
        <taxon>Lactobacillales</taxon>
        <taxon>Lactobacillaceae</taxon>
        <taxon>Lentilactobacillus</taxon>
    </lineage>
</organism>
<evidence type="ECO:0000256" key="2">
    <source>
        <dbReference type="ARBA" id="ARBA00012220"/>
    </source>
</evidence>
<sequence length="461" mass="52873">MLFDEIGQIIFNNEIVANASDFNMGIEVETIRIDSAGRLTNEPYPKALGNQRKNHFIKTDVYQIQSEVITPTARKSLDAMHYLMALNDTLRNALEPNELLWPLSMPPILPKDKKSIPIANVEPKQKAYYEKWIETRSDTQGIPVGVHLNVSINDDVLKTVWESEKDKFGSYADFVNYIYIKISQGFVYYRWLITYLFGNSPIAEKNFFESDQDQPQRPVRSIRSSNYGLTSDVKKDYRSVKDYVNNLETNIKEGHLFSEAEYHASVRIKSVHGDLTNMVKNGADYIELRMLDLDPTTALGVRTSAIRFFRILLSYFMMTPMMTTPDKINLKLAQGIAMNEVVSLESPTQQTIYHHEAQTFLDQLQMFGATIQWGPEYQEILDTMQDRLDNPRLTPAATLCDHEVDGSLMSYGLAVANRYQNRAHENPNPFTGFEEKPDMNADELRQRLFGVMGKPENYKGQ</sequence>
<dbReference type="AlphaFoldDB" id="A0A0R1S7D1"/>
<dbReference type="InterPro" id="IPR006334">
    <property type="entry name" value="Glut_cys_ligase"/>
</dbReference>
<dbReference type="GO" id="GO:0006750">
    <property type="term" value="P:glutathione biosynthetic process"/>
    <property type="evidence" value="ECO:0007669"/>
    <property type="project" value="UniProtKB-UniPathway"/>
</dbReference>
<dbReference type="PANTHER" id="PTHR38761">
    <property type="entry name" value="GLUTAMATE--CYSTEINE LIGASE"/>
    <property type="match status" value="1"/>
</dbReference>
<keyword evidence="6" id="KW-0067">ATP-binding</keyword>
<evidence type="ECO:0000256" key="4">
    <source>
        <dbReference type="ARBA" id="ARBA00022684"/>
    </source>
</evidence>
<evidence type="ECO:0000256" key="8">
    <source>
        <dbReference type="RuleBase" id="RU003544"/>
    </source>
</evidence>
<evidence type="ECO:0000256" key="1">
    <source>
        <dbReference type="ARBA" id="ARBA00005006"/>
    </source>
</evidence>
<dbReference type="UniPathway" id="UPA00142">
    <property type="reaction ID" value="UER00209"/>
</dbReference>
<dbReference type="Gene3D" id="3.30.590.20">
    <property type="match status" value="1"/>
</dbReference>
<dbReference type="InterPro" id="IPR014746">
    <property type="entry name" value="Gln_synth/guanido_kin_cat_dom"/>
</dbReference>
<evidence type="ECO:0000259" key="10">
    <source>
        <dbReference type="Pfam" id="PF04262"/>
    </source>
</evidence>
<dbReference type="EMBL" id="AZEY01000079">
    <property type="protein sequence ID" value="KRL64831.1"/>
    <property type="molecule type" value="Genomic_DNA"/>
</dbReference>
<dbReference type="STRING" id="1423739.FC85_GL000615"/>
<dbReference type="GO" id="GO:0005524">
    <property type="term" value="F:ATP binding"/>
    <property type="evidence" value="ECO:0007669"/>
    <property type="project" value="UniProtKB-KW"/>
</dbReference>
<dbReference type="Pfam" id="PF04262">
    <property type="entry name" value="Glu_cys_ligase"/>
    <property type="match status" value="1"/>
</dbReference>
<comment type="pathway">
    <text evidence="1 9">Sulfur metabolism; glutathione biosynthesis; glutathione from L-cysteine and L-glutamate: step 1/2.</text>
</comment>
<evidence type="ECO:0000313" key="12">
    <source>
        <dbReference type="Proteomes" id="UP000052013"/>
    </source>
</evidence>
<dbReference type="GO" id="GO:0004357">
    <property type="term" value="F:glutamate-cysteine ligase activity"/>
    <property type="evidence" value="ECO:0007669"/>
    <property type="project" value="UniProtKB-EC"/>
</dbReference>
<keyword evidence="4 8" id="KW-0317">Glutathione biosynthesis</keyword>
<name>A0A0R1S7D1_9LACO</name>
<keyword evidence="5" id="KW-0547">Nucleotide-binding</keyword>
<dbReference type="PATRIC" id="fig|1423739.3.peg.645"/>
<accession>A0A0R1S7D1</accession>
<evidence type="ECO:0000256" key="7">
    <source>
        <dbReference type="ARBA" id="ARBA00048819"/>
    </source>
</evidence>
<protein>
    <recommendedName>
        <fullName evidence="2 9">Glutamate--cysteine ligase</fullName>
        <ecNumber evidence="2 9">6.3.2.2</ecNumber>
    </recommendedName>
</protein>
<comment type="catalytic activity">
    <reaction evidence="7 9">
        <text>L-cysteine + L-glutamate + ATP = gamma-L-glutamyl-L-cysteine + ADP + phosphate + H(+)</text>
        <dbReference type="Rhea" id="RHEA:13285"/>
        <dbReference type="ChEBI" id="CHEBI:15378"/>
        <dbReference type="ChEBI" id="CHEBI:29985"/>
        <dbReference type="ChEBI" id="CHEBI:30616"/>
        <dbReference type="ChEBI" id="CHEBI:35235"/>
        <dbReference type="ChEBI" id="CHEBI:43474"/>
        <dbReference type="ChEBI" id="CHEBI:58173"/>
        <dbReference type="ChEBI" id="CHEBI:456216"/>
        <dbReference type="EC" id="6.3.2.2"/>
    </reaction>
</comment>
<proteinExistence type="inferred from homology"/>
<comment type="similarity">
    <text evidence="8">Belongs to the glutamate--cysteine ligase type 1 family.</text>
</comment>